<protein>
    <submittedName>
        <fullName evidence="1">Uncharacterized protein</fullName>
    </submittedName>
</protein>
<accession>A0A1V2R602</accession>
<name>A0A1V2R602_9GAMM</name>
<dbReference type="AlphaFoldDB" id="A0A1V2R602"/>
<gene>
    <name evidence="1" type="ORF">BSK71_05450</name>
</gene>
<evidence type="ECO:0000313" key="2">
    <source>
        <dbReference type="Proteomes" id="UP000189286"/>
    </source>
</evidence>
<sequence length="69" mass="8210">MRKFVFNDTHFLDSINLSEFRKNNFAIISKRYGESVLNCKSAKTYLHRIHEFVVDLQEDIFLIHHPQGT</sequence>
<dbReference type="RefSeq" id="WP_039360050.1">
    <property type="nucleotide sequence ID" value="NZ_JRMH01000001.1"/>
</dbReference>
<proteinExistence type="predicted"/>
<organism evidence="1 2">
    <name type="scientific">Pectobacterium actinidiae</name>
    <dbReference type="NCBI Taxonomy" id="1507808"/>
    <lineage>
        <taxon>Bacteria</taxon>
        <taxon>Pseudomonadati</taxon>
        <taxon>Pseudomonadota</taxon>
        <taxon>Gammaproteobacteria</taxon>
        <taxon>Enterobacterales</taxon>
        <taxon>Pectobacteriaceae</taxon>
        <taxon>Pectobacterium</taxon>
    </lineage>
</organism>
<dbReference type="EMBL" id="MPUJ01000003">
    <property type="protein sequence ID" value="ONK07867.1"/>
    <property type="molecule type" value="Genomic_DNA"/>
</dbReference>
<reference evidence="2" key="1">
    <citation type="submission" date="2016-11" db="EMBL/GenBank/DDBJ databases">
        <authorList>
            <person name="Panda P."/>
            <person name="Visnovsky S."/>
            <person name="Pitman A."/>
        </authorList>
    </citation>
    <scope>NUCLEOTIDE SEQUENCE [LARGE SCALE GENOMIC DNA]</scope>
    <source>
        <strain evidence="2">ICMP 9972</strain>
    </source>
</reference>
<dbReference type="Proteomes" id="UP000189286">
    <property type="component" value="Unassembled WGS sequence"/>
</dbReference>
<evidence type="ECO:0000313" key="1">
    <source>
        <dbReference type="EMBL" id="ONK07867.1"/>
    </source>
</evidence>
<comment type="caution">
    <text evidence="1">The sequence shown here is derived from an EMBL/GenBank/DDBJ whole genome shotgun (WGS) entry which is preliminary data.</text>
</comment>